<evidence type="ECO:0008006" key="3">
    <source>
        <dbReference type="Google" id="ProtNLM"/>
    </source>
</evidence>
<protein>
    <recommendedName>
        <fullName evidence="3">SRPBCC family protein</fullName>
    </recommendedName>
</protein>
<reference evidence="1 2" key="1">
    <citation type="submission" date="2024-06" db="EMBL/GenBank/DDBJ databases">
        <authorList>
            <person name="Chen R.Y."/>
        </authorList>
    </citation>
    <scope>NUCLEOTIDE SEQUENCE [LARGE SCALE GENOMIC DNA]</scope>
    <source>
        <strain evidence="1 2">D2</strain>
    </source>
</reference>
<dbReference type="Gene3D" id="3.30.530.20">
    <property type="match status" value="1"/>
</dbReference>
<comment type="caution">
    <text evidence="1">The sequence shown here is derived from an EMBL/GenBank/DDBJ whole genome shotgun (WGS) entry which is preliminary data.</text>
</comment>
<organism evidence="1 2">
    <name type="scientific">Catenovulum sediminis</name>
    <dbReference type="NCBI Taxonomy" id="1740262"/>
    <lineage>
        <taxon>Bacteria</taxon>
        <taxon>Pseudomonadati</taxon>
        <taxon>Pseudomonadota</taxon>
        <taxon>Gammaproteobacteria</taxon>
        <taxon>Alteromonadales</taxon>
        <taxon>Alteromonadaceae</taxon>
        <taxon>Catenovulum</taxon>
    </lineage>
</organism>
<dbReference type="RefSeq" id="WP_350400811.1">
    <property type="nucleotide sequence ID" value="NZ_JBELOE010000080.1"/>
</dbReference>
<dbReference type="EMBL" id="JBELOE010000080">
    <property type="protein sequence ID" value="MER2491090.1"/>
    <property type="molecule type" value="Genomic_DNA"/>
</dbReference>
<name>A0ABV1REA0_9ALTE</name>
<sequence length="153" mass="17760">MKVEVAININVHKELVWKVICDVEDSINVISNILSVKLHHKPSNGLVGLKWTESRLMFGKEAEETMWITEALENSYYCTRAESHGSVYLTKLSVETVHGSTWLSIQFTGYPQSFFAKCMYCLMKPFMQRPMIKALQQDLEDIKEYCEQKYQPN</sequence>
<dbReference type="SUPFAM" id="SSF55961">
    <property type="entry name" value="Bet v1-like"/>
    <property type="match status" value="1"/>
</dbReference>
<evidence type="ECO:0000313" key="1">
    <source>
        <dbReference type="EMBL" id="MER2491090.1"/>
    </source>
</evidence>
<gene>
    <name evidence="1" type="ORF">ABS311_04260</name>
</gene>
<proteinExistence type="predicted"/>
<keyword evidence="2" id="KW-1185">Reference proteome</keyword>
<dbReference type="Proteomes" id="UP001467690">
    <property type="component" value="Unassembled WGS sequence"/>
</dbReference>
<evidence type="ECO:0000313" key="2">
    <source>
        <dbReference type="Proteomes" id="UP001467690"/>
    </source>
</evidence>
<accession>A0ABV1REA0</accession>
<dbReference type="InterPro" id="IPR023393">
    <property type="entry name" value="START-like_dom_sf"/>
</dbReference>